<organism evidence="1 2">
    <name type="scientific">Nonomuraea longicatena</name>
    <dbReference type="NCBI Taxonomy" id="83682"/>
    <lineage>
        <taxon>Bacteria</taxon>
        <taxon>Bacillati</taxon>
        <taxon>Actinomycetota</taxon>
        <taxon>Actinomycetes</taxon>
        <taxon>Streptosporangiales</taxon>
        <taxon>Streptosporangiaceae</taxon>
        <taxon>Nonomuraea</taxon>
    </lineage>
</organism>
<protein>
    <submittedName>
        <fullName evidence="1">Uncharacterized protein</fullName>
    </submittedName>
</protein>
<gene>
    <name evidence="1" type="ORF">GCM10009560_79090</name>
</gene>
<keyword evidence="2" id="KW-1185">Reference proteome</keyword>
<accession>A0ABP4BX94</accession>
<proteinExistence type="predicted"/>
<sequence>MGPDNPLDILDVRVTSLPHGIRRTDTFYPDGVEVEFAFRMPASDALNQVVGEHTPKGAFLVGIHTDEGSDGLTRGFCQWWLVCTSQCGSCPVNTSGVTDHLCKLVEA</sequence>
<reference evidence="2" key="1">
    <citation type="journal article" date="2019" name="Int. J. Syst. Evol. Microbiol.">
        <title>The Global Catalogue of Microorganisms (GCM) 10K type strain sequencing project: providing services to taxonomists for standard genome sequencing and annotation.</title>
        <authorList>
            <consortium name="The Broad Institute Genomics Platform"/>
            <consortium name="The Broad Institute Genome Sequencing Center for Infectious Disease"/>
            <person name="Wu L."/>
            <person name="Ma J."/>
        </authorList>
    </citation>
    <scope>NUCLEOTIDE SEQUENCE [LARGE SCALE GENOMIC DNA]</scope>
    <source>
        <strain evidence="2">JCM 11136</strain>
    </source>
</reference>
<comment type="caution">
    <text evidence="1">The sequence shown here is derived from an EMBL/GenBank/DDBJ whole genome shotgun (WGS) entry which is preliminary data.</text>
</comment>
<dbReference type="EMBL" id="BAAAHQ010000087">
    <property type="protein sequence ID" value="GAA0955140.1"/>
    <property type="molecule type" value="Genomic_DNA"/>
</dbReference>
<dbReference type="Proteomes" id="UP001501578">
    <property type="component" value="Unassembled WGS sequence"/>
</dbReference>
<evidence type="ECO:0000313" key="1">
    <source>
        <dbReference type="EMBL" id="GAA0955140.1"/>
    </source>
</evidence>
<name>A0ABP4BX94_9ACTN</name>
<evidence type="ECO:0000313" key="2">
    <source>
        <dbReference type="Proteomes" id="UP001501578"/>
    </source>
</evidence>